<sequence>MSLCHPSLGSVSCGACCGLFNLKLDVKGYKKLLTERTNYFKSSVKFEIRHTVAAFRQTRESIESTYTKNDEMTYNCPYLGYVDEAQSRIGCMIHPVFTGDPKSQNFSFYGTSICQAYDCKNKENIATHLIEDLIRKVSNDSIEFSHLASDHILIYLLESWLGLKGWSLSEGIQVFEKMVLDVLKSRLKKMENFYPTSFEIRYSNFKSESEVYDSLSHMLNVEDQERILTEMKKAPARE</sequence>
<name>A0A4R9K4J6_9LEPT</name>
<dbReference type="OrthoDB" id="5470322at2"/>
<evidence type="ECO:0000313" key="2">
    <source>
        <dbReference type="Proteomes" id="UP000297693"/>
    </source>
</evidence>
<dbReference type="RefSeq" id="WP_135623011.1">
    <property type="nucleotide sequence ID" value="NZ_RQGD01000022.1"/>
</dbReference>
<reference evidence="1" key="1">
    <citation type="journal article" date="2019" name="PLoS Negl. Trop. Dis.">
        <title>Revisiting the worldwide diversity of Leptospira species in the environment.</title>
        <authorList>
            <person name="Vincent A.T."/>
            <person name="Schiettekatte O."/>
            <person name="Bourhy P."/>
            <person name="Veyrier F.J."/>
            <person name="Picardeau M."/>
        </authorList>
    </citation>
    <scope>NUCLEOTIDE SEQUENCE [LARGE SCALE GENOMIC DNA]</scope>
    <source>
        <strain evidence="1">201702476</strain>
    </source>
</reference>
<evidence type="ECO:0000313" key="1">
    <source>
        <dbReference type="EMBL" id="TGL60084.1"/>
    </source>
</evidence>
<dbReference type="AlphaFoldDB" id="A0A4R9K4J6"/>
<dbReference type="Proteomes" id="UP000297693">
    <property type="component" value="Unassembled WGS sequence"/>
</dbReference>
<organism evidence="1 2">
    <name type="scientific">Leptospira ognonensis</name>
    <dbReference type="NCBI Taxonomy" id="2484945"/>
    <lineage>
        <taxon>Bacteria</taxon>
        <taxon>Pseudomonadati</taxon>
        <taxon>Spirochaetota</taxon>
        <taxon>Spirochaetia</taxon>
        <taxon>Leptospirales</taxon>
        <taxon>Leptospiraceae</taxon>
        <taxon>Leptospira</taxon>
    </lineage>
</organism>
<dbReference type="EMBL" id="RQGD01000022">
    <property type="protein sequence ID" value="TGL60084.1"/>
    <property type="molecule type" value="Genomic_DNA"/>
</dbReference>
<gene>
    <name evidence="1" type="ORF">EHQ58_06180</name>
</gene>
<keyword evidence="2" id="KW-1185">Reference proteome</keyword>
<proteinExistence type="predicted"/>
<protein>
    <submittedName>
        <fullName evidence="1">Uncharacterized protein</fullName>
    </submittedName>
</protein>
<comment type="caution">
    <text evidence="1">The sequence shown here is derived from an EMBL/GenBank/DDBJ whole genome shotgun (WGS) entry which is preliminary data.</text>
</comment>
<accession>A0A4R9K4J6</accession>